<dbReference type="Proteomes" id="UP000214365">
    <property type="component" value="Unassembled WGS sequence"/>
</dbReference>
<gene>
    <name evidence="3" type="ORF">UA08_09224</name>
</gene>
<dbReference type="InterPro" id="IPR029058">
    <property type="entry name" value="AB_hydrolase_fold"/>
</dbReference>
<keyword evidence="1" id="KW-0378">Hydrolase</keyword>
<dbReference type="EMBL" id="LFMY01000020">
    <property type="protein sequence ID" value="OKL55480.1"/>
    <property type="molecule type" value="Genomic_DNA"/>
</dbReference>
<protein>
    <recommendedName>
        <fullName evidence="2">Alpha/beta hydrolase fold-3 domain-containing protein</fullName>
    </recommendedName>
</protein>
<dbReference type="AlphaFoldDB" id="A0A1Q5Q6W0"/>
<dbReference type="Gene3D" id="3.40.50.1820">
    <property type="entry name" value="alpha/beta hydrolase"/>
    <property type="match status" value="1"/>
</dbReference>
<keyword evidence="4" id="KW-1185">Reference proteome</keyword>
<dbReference type="RefSeq" id="XP_020115601.1">
    <property type="nucleotide sequence ID" value="XM_020264209.1"/>
</dbReference>
<dbReference type="Pfam" id="PF07859">
    <property type="entry name" value="Abhydrolase_3"/>
    <property type="match status" value="1"/>
</dbReference>
<dbReference type="OrthoDB" id="408631at2759"/>
<name>A0A1Q5Q6W0_TALAT</name>
<dbReference type="STRING" id="1441469.A0A1Q5Q6W0"/>
<dbReference type="GO" id="GO:0016787">
    <property type="term" value="F:hydrolase activity"/>
    <property type="evidence" value="ECO:0007669"/>
    <property type="project" value="UniProtKB-KW"/>
</dbReference>
<organism evidence="3 4">
    <name type="scientific">Talaromyces atroroseus</name>
    <dbReference type="NCBI Taxonomy" id="1441469"/>
    <lineage>
        <taxon>Eukaryota</taxon>
        <taxon>Fungi</taxon>
        <taxon>Dikarya</taxon>
        <taxon>Ascomycota</taxon>
        <taxon>Pezizomycotina</taxon>
        <taxon>Eurotiomycetes</taxon>
        <taxon>Eurotiomycetidae</taxon>
        <taxon>Eurotiales</taxon>
        <taxon>Trichocomaceae</taxon>
        <taxon>Talaromyces</taxon>
        <taxon>Talaromyces sect. Trachyspermi</taxon>
    </lineage>
</organism>
<dbReference type="InterPro" id="IPR013094">
    <property type="entry name" value="AB_hydrolase_3"/>
</dbReference>
<evidence type="ECO:0000313" key="4">
    <source>
        <dbReference type="Proteomes" id="UP000214365"/>
    </source>
</evidence>
<reference evidence="3 4" key="1">
    <citation type="submission" date="2015-06" db="EMBL/GenBank/DDBJ databases">
        <title>Talaromyces atroroseus IBT 11181 draft genome.</title>
        <authorList>
            <person name="Rasmussen K.B."/>
            <person name="Rasmussen S."/>
            <person name="Petersen B."/>
            <person name="Sicheritz-Ponten T."/>
            <person name="Mortensen U.H."/>
            <person name="Thrane U."/>
        </authorList>
    </citation>
    <scope>NUCLEOTIDE SEQUENCE [LARGE SCALE GENOMIC DNA]</scope>
    <source>
        <strain evidence="3 4">IBT 11181</strain>
    </source>
</reference>
<dbReference type="SUPFAM" id="SSF53474">
    <property type="entry name" value="alpha/beta-Hydrolases"/>
    <property type="match status" value="1"/>
</dbReference>
<dbReference type="InterPro" id="IPR050300">
    <property type="entry name" value="GDXG_lipolytic_enzyme"/>
</dbReference>
<evidence type="ECO:0000259" key="2">
    <source>
        <dbReference type="Pfam" id="PF07859"/>
    </source>
</evidence>
<proteinExistence type="predicted"/>
<dbReference type="PANTHER" id="PTHR48081">
    <property type="entry name" value="AB HYDROLASE SUPERFAMILY PROTEIN C4A8.06C"/>
    <property type="match status" value="1"/>
</dbReference>
<feature type="domain" description="Alpha/beta hydrolase fold-3" evidence="2">
    <location>
        <begin position="105"/>
        <end position="283"/>
    </location>
</feature>
<comment type="caution">
    <text evidence="3">The sequence shown here is derived from an EMBL/GenBank/DDBJ whole genome shotgun (WGS) entry which is preliminary data.</text>
</comment>
<dbReference type="GeneID" id="31008980"/>
<sequence length="308" mass="34332">MASSLPAPINPKFPLSRLDDDFIEYYNKYLAIKPATHNINVEELKANPQKYASPWARDFSYEPFVNDIQLKSDDGHEFTTRLYRPDPRTSPFGEGPYPIHVNFHEHLFGKGHDDAWAAIQWVHEHGPEIGARPDSISIGGISAGGHISAVCQQLARDAGIDLKLAVIAVPATVTGDGKPDAADSPFPSAVENEFAPCLSWQRLEFFRNIYEPKSEEVKQELNARPVFIRKPLEGNLRGVCDTYIATADCDPLRDEGEEYGQRLVKAGVKVTTRRYTGVPHPFMHMLHIKKGQLYISDICTALKAVHGA</sequence>
<accession>A0A1Q5Q6W0</accession>
<evidence type="ECO:0000313" key="3">
    <source>
        <dbReference type="EMBL" id="OKL55480.1"/>
    </source>
</evidence>
<evidence type="ECO:0000256" key="1">
    <source>
        <dbReference type="ARBA" id="ARBA00022801"/>
    </source>
</evidence>
<dbReference type="PANTHER" id="PTHR48081:SF8">
    <property type="entry name" value="ALPHA_BETA HYDROLASE FOLD-3 DOMAIN-CONTAINING PROTEIN-RELATED"/>
    <property type="match status" value="1"/>
</dbReference>